<sequence>MLKHLPPAQRRSLQRAVVLVGATFGTFLLLSLYSKAHAAGGSYVVDDGGINDPGQCNIDTWYKSGRHHAASGETVLSADCTPTGLPAVQLGADINRSRDDGEHTTMLSPHLKASIFTREDLGLEAAVLTQAHVATDRRHAFDGADVALPLTYTPFEALRLTVSAGWYHAHNDGAPSEGRTWGSGMEYDVLKSLTLVAERFGQQDGDQGWQAGPRLHIGKNLDIDLVAGQHLSGDHDRWFTTGATVRF</sequence>
<accession>A0A7Y8BJX5</accession>
<evidence type="ECO:0000313" key="2">
    <source>
        <dbReference type="EMBL" id="NWB46470.1"/>
    </source>
</evidence>
<protein>
    <submittedName>
        <fullName evidence="2">Uncharacterized protein</fullName>
    </submittedName>
</protein>
<evidence type="ECO:0000313" key="3">
    <source>
        <dbReference type="Proteomes" id="UP000582981"/>
    </source>
</evidence>
<dbReference type="AlphaFoldDB" id="A0A7Y8BJX5"/>
<feature type="transmembrane region" description="Helical" evidence="1">
    <location>
        <begin position="12"/>
        <end position="33"/>
    </location>
</feature>
<keyword evidence="1" id="KW-0812">Transmembrane</keyword>
<organism evidence="2 3">
    <name type="scientific">Pseudomonas gingeri</name>
    <dbReference type="NCBI Taxonomy" id="117681"/>
    <lineage>
        <taxon>Bacteria</taxon>
        <taxon>Pseudomonadati</taxon>
        <taxon>Pseudomonadota</taxon>
        <taxon>Gammaproteobacteria</taxon>
        <taxon>Pseudomonadales</taxon>
        <taxon>Pseudomonadaceae</taxon>
        <taxon>Pseudomonas</taxon>
    </lineage>
</organism>
<dbReference type="Proteomes" id="UP000582981">
    <property type="component" value="Unassembled WGS sequence"/>
</dbReference>
<comment type="caution">
    <text evidence="2">The sequence shown here is derived from an EMBL/GenBank/DDBJ whole genome shotgun (WGS) entry which is preliminary data.</text>
</comment>
<keyword evidence="1" id="KW-0472">Membrane</keyword>
<evidence type="ECO:0000256" key="1">
    <source>
        <dbReference type="SAM" id="Phobius"/>
    </source>
</evidence>
<dbReference type="EMBL" id="JACAPU010000011">
    <property type="protein sequence ID" value="NWB46470.1"/>
    <property type="molecule type" value="Genomic_DNA"/>
</dbReference>
<proteinExistence type="predicted"/>
<keyword evidence="1" id="KW-1133">Transmembrane helix</keyword>
<reference evidence="2 3" key="1">
    <citation type="submission" date="2020-04" db="EMBL/GenBank/DDBJ databases">
        <title>Molecular characterization of pseudomonads from Agaricus bisporus reveal novel blotch 2 pathogens in Western Europe.</title>
        <authorList>
            <person name="Taparia T."/>
            <person name="Krijger M."/>
            <person name="Haynes E."/>
            <person name="Elpinstone J.G."/>
            <person name="Noble R."/>
            <person name="Van Der Wolf J."/>
        </authorList>
    </citation>
    <scope>NUCLEOTIDE SEQUENCE [LARGE SCALE GENOMIC DNA]</scope>
    <source>
        <strain evidence="2 3">F1001</strain>
    </source>
</reference>
<gene>
    <name evidence="2" type="ORF">HX829_08185</name>
</gene>
<name>A0A7Y8BJX5_9PSED</name>